<sequence length="107" mass="11749">MTALLVEAVWLNDIALCSLDELAEFSGLSHDELAELVAIGAIEPDRDSAPAYVFRAQTIVLARTARRLRDDFELDTHGVAMALNLLQRIHALEARLAAMDAKLPHLS</sequence>
<protein>
    <submittedName>
        <fullName evidence="1">Chaperone modulator CbpM</fullName>
    </submittedName>
</protein>
<dbReference type="EMBL" id="JBANDC010000003">
    <property type="protein sequence ID" value="MEM4986690.1"/>
    <property type="molecule type" value="Genomic_DNA"/>
</dbReference>
<evidence type="ECO:0000313" key="1">
    <source>
        <dbReference type="EMBL" id="MEM4986690.1"/>
    </source>
</evidence>
<gene>
    <name evidence="1" type="ORF">V8G57_04730</name>
</gene>
<dbReference type="RefSeq" id="WP_092393717.1">
    <property type="nucleotide sequence ID" value="NZ_JBANDC010000003.1"/>
</dbReference>
<reference evidence="1 2" key="1">
    <citation type="submission" date="2024-02" db="EMBL/GenBank/DDBJ databases">
        <title>Draft genome sequence of Collimonas sp. strain H4R21, an effective mineral-weathering bacterial strain isolated from the beech rhizosphere.</title>
        <authorList>
            <person name="Morin E."/>
            <person name="Uroz S."/>
            <person name="Leveau J.H.J."/>
            <person name="Kumar R."/>
            <person name="Rey M.W."/>
            <person name="Pham J."/>
        </authorList>
    </citation>
    <scope>NUCLEOTIDE SEQUENCE [LARGE SCALE GENOMIC DNA]</scope>
    <source>
        <strain evidence="1 2">H4R21</strain>
    </source>
</reference>
<organism evidence="1 2">
    <name type="scientific">Collimonas rhizosphaerae</name>
    <dbReference type="NCBI Taxonomy" id="3126357"/>
    <lineage>
        <taxon>Bacteria</taxon>
        <taxon>Pseudomonadati</taxon>
        <taxon>Pseudomonadota</taxon>
        <taxon>Betaproteobacteria</taxon>
        <taxon>Burkholderiales</taxon>
        <taxon>Oxalobacteraceae</taxon>
        <taxon>Collimonas</taxon>
    </lineage>
</organism>
<dbReference type="Pfam" id="PF13591">
    <property type="entry name" value="MerR_2"/>
    <property type="match status" value="1"/>
</dbReference>
<keyword evidence="2" id="KW-1185">Reference proteome</keyword>
<dbReference type="Proteomes" id="UP001495910">
    <property type="component" value="Unassembled WGS sequence"/>
</dbReference>
<evidence type="ECO:0000313" key="2">
    <source>
        <dbReference type="Proteomes" id="UP001495910"/>
    </source>
</evidence>
<proteinExistence type="predicted"/>
<dbReference type="Gene3D" id="1.10.1660.10">
    <property type="match status" value="1"/>
</dbReference>
<comment type="caution">
    <text evidence="1">The sequence shown here is derived from an EMBL/GenBank/DDBJ whole genome shotgun (WGS) entry which is preliminary data.</text>
</comment>
<accession>A0ABU9PRQ5</accession>
<name>A0ABU9PRQ5_9BURK</name>